<evidence type="ECO:0000256" key="9">
    <source>
        <dbReference type="ARBA" id="ARBA00023239"/>
    </source>
</evidence>
<evidence type="ECO:0000259" key="16">
    <source>
        <dbReference type="SMART" id="SM00925"/>
    </source>
</evidence>
<keyword evidence="9 14" id="KW-0456">Lyase</keyword>
<dbReference type="CDD" id="cd22785">
    <property type="entry name" value="DPBB_MltA-like"/>
    <property type="match status" value="1"/>
</dbReference>
<evidence type="ECO:0000256" key="12">
    <source>
        <dbReference type="ARBA" id="ARBA00057954"/>
    </source>
</evidence>
<dbReference type="Proteomes" id="UP001150641">
    <property type="component" value="Unassembled WGS sequence"/>
</dbReference>
<dbReference type="PANTHER" id="PTHR30124">
    <property type="entry name" value="MEMBRANE-BOUND LYTIC MUREIN TRANSGLYCOSYLASE A"/>
    <property type="match status" value="1"/>
</dbReference>
<dbReference type="EC" id="4.2.2.n1" evidence="4 14"/>
<dbReference type="RefSeq" id="WP_271123644.1">
    <property type="nucleotide sequence ID" value="NZ_JALHAN010000066.1"/>
</dbReference>
<dbReference type="CDD" id="cd14472">
    <property type="entry name" value="mltA_B_like"/>
    <property type="match status" value="1"/>
</dbReference>
<dbReference type="GO" id="GO:0004553">
    <property type="term" value="F:hydrolase activity, hydrolyzing O-glycosyl compounds"/>
    <property type="evidence" value="ECO:0007669"/>
    <property type="project" value="InterPro"/>
</dbReference>
<evidence type="ECO:0000313" key="17">
    <source>
        <dbReference type="EMBL" id="MCT4702788.1"/>
    </source>
</evidence>
<feature type="signal peptide" evidence="15">
    <location>
        <begin position="1"/>
        <end position="19"/>
    </location>
</feature>
<protein>
    <recommendedName>
        <fullName evidence="13 14">Membrane-bound lytic murein transglycosylase A</fullName>
        <ecNumber evidence="4 14">4.2.2.n1</ecNumber>
    </recommendedName>
    <alternativeName>
        <fullName evidence="14">Murein hydrolase A</fullName>
    </alternativeName>
</protein>
<evidence type="ECO:0000256" key="7">
    <source>
        <dbReference type="ARBA" id="ARBA00023139"/>
    </source>
</evidence>
<evidence type="ECO:0000256" key="15">
    <source>
        <dbReference type="SAM" id="SignalP"/>
    </source>
</evidence>
<dbReference type="Gene3D" id="2.40.40.10">
    <property type="entry name" value="RlpA-like domain"/>
    <property type="match status" value="1"/>
</dbReference>
<evidence type="ECO:0000256" key="2">
    <source>
        <dbReference type="ARBA" id="ARBA00004442"/>
    </source>
</evidence>
<dbReference type="EMBL" id="JALHAP010000079">
    <property type="protein sequence ID" value="MCT4702788.1"/>
    <property type="molecule type" value="Genomic_DNA"/>
</dbReference>
<dbReference type="PIRSF" id="PIRSF019422">
    <property type="entry name" value="MltA"/>
    <property type="match status" value="1"/>
</dbReference>
<comment type="subcellular location">
    <subcellularLocation>
        <location evidence="2">Cell outer membrane</location>
    </subcellularLocation>
    <subcellularLocation>
        <location evidence="3">Membrane</location>
        <topology evidence="3">Lipid-anchor</topology>
    </subcellularLocation>
</comment>
<accession>A0A9X2W7V6</accession>
<dbReference type="Pfam" id="PF06725">
    <property type="entry name" value="3D"/>
    <property type="match status" value="1"/>
</dbReference>
<dbReference type="GO" id="GO:0071555">
    <property type="term" value="P:cell wall organization"/>
    <property type="evidence" value="ECO:0007669"/>
    <property type="project" value="UniProtKB-KW"/>
</dbReference>
<dbReference type="InterPro" id="IPR005300">
    <property type="entry name" value="MltA_B"/>
</dbReference>
<keyword evidence="10" id="KW-0449">Lipoprotein</keyword>
<dbReference type="FunFam" id="2.40.240.50:FF:000001">
    <property type="entry name" value="Membrane-bound lytic murein transglycosylase A"/>
    <property type="match status" value="1"/>
</dbReference>
<dbReference type="GO" id="GO:0008933">
    <property type="term" value="F:peptidoglycan lytic transglycosylase activity"/>
    <property type="evidence" value="ECO:0007669"/>
    <property type="project" value="TreeGrafter"/>
</dbReference>
<reference evidence="17" key="1">
    <citation type="submission" date="2022-03" db="EMBL/GenBank/DDBJ databases">
        <title>Proposal of a novel genus Dryocolo and two novel species.</title>
        <authorList>
            <person name="Maddock D.W."/>
            <person name="Brady C.L."/>
            <person name="Denman S."/>
            <person name="Arnold D."/>
        </authorList>
    </citation>
    <scope>NUCLEOTIDE SEQUENCE</scope>
    <source>
        <strain evidence="17">H6W4</strain>
    </source>
</reference>
<dbReference type="GO" id="GO:0009253">
    <property type="term" value="P:peptidoglycan catabolic process"/>
    <property type="evidence" value="ECO:0007669"/>
    <property type="project" value="TreeGrafter"/>
</dbReference>
<keyword evidence="18" id="KW-1185">Reference proteome</keyword>
<evidence type="ECO:0000256" key="6">
    <source>
        <dbReference type="ARBA" id="ARBA00023136"/>
    </source>
</evidence>
<keyword evidence="8" id="KW-0998">Cell outer membrane</keyword>
<evidence type="ECO:0000256" key="1">
    <source>
        <dbReference type="ARBA" id="ARBA00001420"/>
    </source>
</evidence>
<evidence type="ECO:0000256" key="8">
    <source>
        <dbReference type="ARBA" id="ARBA00023237"/>
    </source>
</evidence>
<dbReference type="Pfam" id="PF03562">
    <property type="entry name" value="MltA"/>
    <property type="match status" value="1"/>
</dbReference>
<dbReference type="InterPro" id="IPR010611">
    <property type="entry name" value="3D_dom"/>
</dbReference>
<dbReference type="InterPro" id="IPR036908">
    <property type="entry name" value="RlpA-like_sf"/>
</dbReference>
<comment type="caution">
    <text evidence="17">The sequence shown here is derived from an EMBL/GenBank/DDBJ whole genome shotgun (WGS) entry which is preliminary data.</text>
</comment>
<evidence type="ECO:0000256" key="13">
    <source>
        <dbReference type="ARBA" id="ARBA00070765"/>
    </source>
</evidence>
<dbReference type="PROSITE" id="PS51257">
    <property type="entry name" value="PROKAR_LIPOPROTEIN"/>
    <property type="match status" value="1"/>
</dbReference>
<comment type="catalytic activity">
    <reaction evidence="1 14">
        <text>Exolytic cleavage of the (1-&gt;4)-beta-glycosidic linkage between N-acetylmuramic acid (MurNAc) and N-acetylglucosamine (GlcNAc) residues in peptidoglycan, from either the reducing or the non-reducing ends of the peptidoglycan chains, with concomitant formation of a 1,6-anhydrobond in the MurNAc residue.</text>
        <dbReference type="EC" id="4.2.2.n1"/>
    </reaction>
</comment>
<sequence length="368" mass="40305">MKGRWIKYIVTGVMVAALAACSSKPTDKGQQYKDGKFTQPFSLVNQPDAVGAPINGGDFAEQVNQIRSASPRLYNSKSDVYGSVQQWLRAGGDTRQLSQYGLDAWQMEGADNYGNVQFTGYYTPVVQARYTRQGEFQYPIYRMPPKRGRLPSRGEIYRGALSDSYILAYSNSLMDNFIMDVQGSGYIDFGDGQPLTFFGYAGKNGHAYRSIGKVLIDRGEVKKEDMSMQAIRHWGETHSQAEVQELLEQNPSFVFFKPASYAPVKGASAVPLIGRASVASDRSIIPAGTTLLAEVPLLDNNGKFSGQYELRVMVALDVGGAIKGQHFDIYQGIGPEAGHRAGWYNHYGRVWVLKNAPGAGSGGNVFSG</sequence>
<dbReference type="SMART" id="SM00925">
    <property type="entry name" value="MltA"/>
    <property type="match status" value="1"/>
</dbReference>
<keyword evidence="5 15" id="KW-0732">Signal</keyword>
<keyword evidence="6" id="KW-0472">Membrane</keyword>
<evidence type="ECO:0000256" key="4">
    <source>
        <dbReference type="ARBA" id="ARBA00012587"/>
    </source>
</evidence>
<evidence type="ECO:0000256" key="10">
    <source>
        <dbReference type="ARBA" id="ARBA00023288"/>
    </source>
</evidence>
<dbReference type="SUPFAM" id="SSF50685">
    <property type="entry name" value="Barwin-like endoglucanases"/>
    <property type="match status" value="1"/>
</dbReference>
<dbReference type="PANTHER" id="PTHR30124:SF0">
    <property type="entry name" value="MEMBRANE-BOUND LYTIC MUREIN TRANSGLYCOSYLASE A"/>
    <property type="match status" value="1"/>
</dbReference>
<gene>
    <name evidence="17" type="primary">mltA</name>
    <name evidence="17" type="ORF">MUA00_13455</name>
</gene>
<dbReference type="GO" id="GO:0009254">
    <property type="term" value="P:peptidoglycan turnover"/>
    <property type="evidence" value="ECO:0007669"/>
    <property type="project" value="UniProtKB-UniRule"/>
</dbReference>
<evidence type="ECO:0000256" key="3">
    <source>
        <dbReference type="ARBA" id="ARBA00004635"/>
    </source>
</evidence>
<feature type="chain" id="PRO_5040838843" description="Membrane-bound lytic murein transglycosylase A" evidence="15">
    <location>
        <begin position="20"/>
        <end position="368"/>
    </location>
</feature>
<keyword evidence="11 14" id="KW-0961">Cell wall biogenesis/degradation</keyword>
<keyword evidence="7" id="KW-0564">Palmitate</keyword>
<dbReference type="AlphaFoldDB" id="A0A9X2W7V6"/>
<evidence type="ECO:0000256" key="14">
    <source>
        <dbReference type="PIRNR" id="PIRNR019422"/>
    </source>
</evidence>
<name>A0A9X2W7V6_9ENTR</name>
<feature type="domain" description="Lytic transglycosylase MltA" evidence="16">
    <location>
        <begin position="125"/>
        <end position="257"/>
    </location>
</feature>
<proteinExistence type="predicted"/>
<dbReference type="NCBIfam" id="NF008366">
    <property type="entry name" value="PRK11162.1"/>
    <property type="match status" value="1"/>
</dbReference>
<comment type="function">
    <text evidence="12">Murein-degrading enzyme. May play a role in recycling of muropeptides during cell elongation and/or cell division. Degrades murein glycan strands and insoluble, high-molecular weight murein sacculi.</text>
</comment>
<evidence type="ECO:0000256" key="11">
    <source>
        <dbReference type="ARBA" id="ARBA00023316"/>
    </source>
</evidence>
<evidence type="ECO:0000313" key="18">
    <source>
        <dbReference type="Proteomes" id="UP001150641"/>
    </source>
</evidence>
<dbReference type="GO" id="GO:0009279">
    <property type="term" value="C:cell outer membrane"/>
    <property type="evidence" value="ECO:0007669"/>
    <property type="project" value="UniProtKB-SubCell"/>
</dbReference>
<dbReference type="Gene3D" id="2.40.240.50">
    <property type="entry name" value="Barwin-like endoglucanases"/>
    <property type="match status" value="1"/>
</dbReference>
<organism evidence="17 18">
    <name type="scientific">Dryocola boscaweniae</name>
    <dbReference type="NCBI Taxonomy" id="2925397"/>
    <lineage>
        <taxon>Bacteria</taxon>
        <taxon>Pseudomonadati</taxon>
        <taxon>Pseudomonadota</taxon>
        <taxon>Gammaproteobacteria</taxon>
        <taxon>Enterobacterales</taxon>
        <taxon>Enterobacteriaceae</taxon>
        <taxon>Dryocola</taxon>
    </lineage>
</organism>
<dbReference type="InterPro" id="IPR026044">
    <property type="entry name" value="MltA"/>
</dbReference>
<evidence type="ECO:0000256" key="5">
    <source>
        <dbReference type="ARBA" id="ARBA00022729"/>
    </source>
</evidence>